<name>A0A669QJ14_PHACC</name>
<reference evidence="4" key="1">
    <citation type="submission" date="2025-08" db="UniProtKB">
        <authorList>
            <consortium name="Ensembl"/>
        </authorList>
    </citation>
    <scope>IDENTIFICATION</scope>
</reference>
<keyword evidence="1" id="KW-0802">TPR repeat</keyword>
<feature type="coiled-coil region" evidence="2">
    <location>
        <begin position="527"/>
        <end position="554"/>
    </location>
</feature>
<feature type="region of interest" description="Disordered" evidence="3">
    <location>
        <begin position="559"/>
        <end position="581"/>
    </location>
</feature>
<dbReference type="Ensembl" id="ENSPCLT00000024267.1">
    <property type="protein sequence ID" value="ENSPCLP00000018198.1"/>
    <property type="gene ID" value="ENSPCLG00000015218.1"/>
</dbReference>
<dbReference type="SMART" id="SM00028">
    <property type="entry name" value="TPR"/>
    <property type="match status" value="1"/>
</dbReference>
<evidence type="ECO:0000256" key="2">
    <source>
        <dbReference type="SAM" id="Coils"/>
    </source>
</evidence>
<accession>A0A669QJ14</accession>
<dbReference type="Gene3D" id="1.25.40.10">
    <property type="entry name" value="Tetratricopeptide repeat domain"/>
    <property type="match status" value="1"/>
</dbReference>
<reference evidence="4" key="2">
    <citation type="submission" date="2025-09" db="UniProtKB">
        <authorList>
            <consortium name="Ensembl"/>
        </authorList>
    </citation>
    <scope>IDENTIFICATION</scope>
</reference>
<sequence length="622" mass="70587">MCLSCLFSFSIQKSLKGFICAKLYFEIKEYELAKRYISTYLSVQERDPRAHRFLGQIYEAQDETEKAVGCYKRSLELNPIQKDLVLKIAELFCNKDTSDGRAKYWVEKAARLLPGNAAALRLKEKLQEYKVEDGWNELFYVSQAELHARPDDVYLNIRLVALYRSRNKLQDAVLHVQEAEKKIPLETSLEWCSCVVKTLEEYLESAQNLESNTRNWRAIKSGHLLAHSSFIKMKFASGDVRQCREALESFDRLLHSVKQYVREAEELSHTVLEMKGQLYMHAGTFLLKLAQNSEVQWSDACQLAALCYLKSFNVPKPKSKLTKGDPAGLDKLEMLACDRKSQSAARFPTLRSKSSPLLGSVFQVAAYEEEARIAFAVLDAVEGKTDDAFLAFEAIKNVISYWNLAELCQRKAEEIVNGDVLPEEQGEHKTYLLKRKHYLTKIIDEFSSDLSVADKLPVSIETLTEMLNAVIQELGEFEEKEEGDLSSRKISQAAGSGVKHSIPFPKKLLFSPTDSYKFSPKTLPQWAEDAQSLLQILCQQVEALKNDIQEMKCNNSSVSVSSHRWPAKSRGTDGSDGSQRAQNLQEAPLTGMLLLFQRKQLQRTVFCAKAQIQLRGKHVAPH</sequence>
<keyword evidence="5" id="KW-1185">Reference proteome</keyword>
<gene>
    <name evidence="4" type="primary">CCDC138</name>
</gene>
<dbReference type="AlphaFoldDB" id="A0A669QJ14"/>
<feature type="repeat" description="TPR" evidence="1">
    <location>
        <begin position="48"/>
        <end position="81"/>
    </location>
</feature>
<protein>
    <submittedName>
        <fullName evidence="4">Uncharacterized protein</fullName>
    </submittedName>
</protein>
<evidence type="ECO:0000313" key="5">
    <source>
        <dbReference type="Proteomes" id="UP000472261"/>
    </source>
</evidence>
<evidence type="ECO:0000313" key="4">
    <source>
        <dbReference type="Ensembl" id="ENSPCLP00000018198.1"/>
    </source>
</evidence>
<organism evidence="4 5">
    <name type="scientific">Phasianus colchicus</name>
    <name type="common">Common pheasant</name>
    <dbReference type="NCBI Taxonomy" id="9054"/>
    <lineage>
        <taxon>Eukaryota</taxon>
        <taxon>Metazoa</taxon>
        <taxon>Chordata</taxon>
        <taxon>Craniata</taxon>
        <taxon>Vertebrata</taxon>
        <taxon>Euteleostomi</taxon>
        <taxon>Archelosauria</taxon>
        <taxon>Archosauria</taxon>
        <taxon>Dinosauria</taxon>
        <taxon>Saurischia</taxon>
        <taxon>Theropoda</taxon>
        <taxon>Coelurosauria</taxon>
        <taxon>Aves</taxon>
        <taxon>Neognathae</taxon>
        <taxon>Galloanserae</taxon>
        <taxon>Galliformes</taxon>
        <taxon>Phasianidae</taxon>
        <taxon>Phasianinae</taxon>
        <taxon>Phasianus</taxon>
    </lineage>
</organism>
<proteinExistence type="predicted"/>
<evidence type="ECO:0000256" key="3">
    <source>
        <dbReference type="SAM" id="MobiDB-lite"/>
    </source>
</evidence>
<dbReference type="PROSITE" id="PS50005">
    <property type="entry name" value="TPR"/>
    <property type="match status" value="1"/>
</dbReference>
<evidence type="ECO:0000256" key="1">
    <source>
        <dbReference type="PROSITE-ProRule" id="PRU00339"/>
    </source>
</evidence>
<dbReference type="InterPro" id="IPR011990">
    <property type="entry name" value="TPR-like_helical_dom_sf"/>
</dbReference>
<keyword evidence="2" id="KW-0175">Coiled coil</keyword>
<dbReference type="SUPFAM" id="SSF48452">
    <property type="entry name" value="TPR-like"/>
    <property type="match status" value="1"/>
</dbReference>
<dbReference type="InterPro" id="IPR019734">
    <property type="entry name" value="TPR_rpt"/>
</dbReference>
<dbReference type="Proteomes" id="UP000472261">
    <property type="component" value="Unplaced"/>
</dbReference>